<sequence>MKETIMNWKETTSAFWSKRSTSQKSIFIGSILIVILLIAGITFMTTNSKLVPLYNNLSLQEVGQIKTELDSRRIQYELEDGGTTITVPEQQVDSLLVDLAGQGIPNSGNIDYSFFSENASWGITDNEFSIMKLDAMQTELGNLMQGIEGIENAKVMINMPKDPVFVSESTQEASASIVLSTQPGYQFQGNQIESLYHLVSKAVPNLPPDNIVIMNQFFEYFDRNAHTAQGTQDAHSYQQSVKKDVERDIQRRLQQMLGAMVGMENVIVSVTSDVDFTQENRIEELVEPVDLENMEGLPVSIETIHETYSGNPVIGGIEGTGEGDIANYPGAVEGEGGEYELVKETINNEFNRIRKEIVESPYKVRDLGIQVAVNNVIDSTEDGIQYLTQQDENAVEAGIASILNSIVGTSIDKEYGEVIPEEKISIVFQEFAGDTAIPEQPAPVIPLWMYIAGAVLLIIIITLVVLLIRNRNEEEEIVEETITAQTTTEVPDMPDNEQSESVIRRKQLEKIAKDKPEDFAKLLRSWIGED</sequence>
<dbReference type="InterPro" id="IPR043427">
    <property type="entry name" value="YscJ/FliF"/>
</dbReference>
<evidence type="ECO:0000256" key="2">
    <source>
        <dbReference type="ARBA" id="ARBA00004651"/>
    </source>
</evidence>
<organism evidence="13 14">
    <name type="scientific">Virgibacillus tibetensis</name>
    <dbReference type="NCBI Taxonomy" id="3042313"/>
    <lineage>
        <taxon>Bacteria</taxon>
        <taxon>Bacillati</taxon>
        <taxon>Bacillota</taxon>
        <taxon>Bacilli</taxon>
        <taxon>Bacillales</taxon>
        <taxon>Bacillaceae</taxon>
        <taxon>Virgibacillus</taxon>
    </lineage>
</organism>
<evidence type="ECO:0000256" key="5">
    <source>
        <dbReference type="ARBA" id="ARBA00022692"/>
    </source>
</evidence>
<evidence type="ECO:0000256" key="8">
    <source>
        <dbReference type="ARBA" id="ARBA00023143"/>
    </source>
</evidence>
<comment type="subcellular location">
    <subcellularLocation>
        <location evidence="1 9">Bacterial flagellum basal body</location>
    </subcellularLocation>
    <subcellularLocation>
        <location evidence="2">Cell membrane</location>
        <topology evidence="2">Multi-pass membrane protein</topology>
    </subcellularLocation>
</comment>
<keyword evidence="5 10" id="KW-0812">Transmembrane</keyword>
<keyword evidence="14" id="KW-1185">Reference proteome</keyword>
<comment type="caution">
    <text evidence="13">The sequence shown here is derived from an EMBL/GenBank/DDBJ whole genome shotgun (WGS) entry which is preliminary data.</text>
</comment>
<dbReference type="InterPro" id="IPR006182">
    <property type="entry name" value="FliF_N_dom"/>
</dbReference>
<comment type="function">
    <text evidence="9">The M ring may be actively involved in energy transduction.</text>
</comment>
<dbReference type="Pfam" id="PF01514">
    <property type="entry name" value="YscJ_FliF"/>
    <property type="match status" value="1"/>
</dbReference>
<evidence type="ECO:0000256" key="6">
    <source>
        <dbReference type="ARBA" id="ARBA00022989"/>
    </source>
</evidence>
<keyword evidence="8 9" id="KW-0975">Bacterial flagellum</keyword>
<keyword evidence="4" id="KW-1003">Cell membrane</keyword>
<keyword evidence="6 10" id="KW-1133">Transmembrane helix</keyword>
<dbReference type="RefSeq" id="WP_327606250.1">
    <property type="nucleotide sequence ID" value="NZ_JARZFX010000001.1"/>
</dbReference>
<evidence type="ECO:0000256" key="1">
    <source>
        <dbReference type="ARBA" id="ARBA00004117"/>
    </source>
</evidence>
<keyword evidence="13" id="KW-0966">Cell projection</keyword>
<dbReference type="InterPro" id="IPR013556">
    <property type="entry name" value="Flag_M-ring_C"/>
</dbReference>
<feature type="transmembrane region" description="Helical" evidence="10">
    <location>
        <begin position="447"/>
        <end position="468"/>
    </location>
</feature>
<keyword evidence="13" id="KW-0282">Flagellum</keyword>
<feature type="domain" description="Flagellar M-ring C-terminal" evidence="12">
    <location>
        <begin position="257"/>
        <end position="395"/>
    </location>
</feature>
<reference evidence="13 14" key="1">
    <citation type="journal article" date="2024" name="Int. J. Syst. Evol. Microbiol.">
        <title>Virgibacillus tibetensis sp. nov., isolated from salt lake on the Tibetan Plateau of China.</title>
        <authorList>
            <person name="Phurbu D."/>
            <person name="Liu Z.-X."/>
            <person name="Wang R."/>
            <person name="Zheng Y.-Y."/>
            <person name="Liu H.-C."/>
            <person name="Zhou Y.-G."/>
            <person name="Yu Y.-J."/>
            <person name="Li A.-H."/>
        </authorList>
    </citation>
    <scope>NUCLEOTIDE SEQUENCE [LARGE SCALE GENOMIC DNA]</scope>
    <source>
        <strain evidence="13 14">C22-A2</strain>
    </source>
</reference>
<dbReference type="Proteomes" id="UP001335737">
    <property type="component" value="Unassembled WGS sequence"/>
</dbReference>
<name>A0ABU6KCA8_9BACI</name>
<evidence type="ECO:0000259" key="11">
    <source>
        <dbReference type="Pfam" id="PF01514"/>
    </source>
</evidence>
<evidence type="ECO:0000313" key="14">
    <source>
        <dbReference type="Proteomes" id="UP001335737"/>
    </source>
</evidence>
<dbReference type="PIRSF" id="PIRSF004862">
    <property type="entry name" value="FliF"/>
    <property type="match status" value="1"/>
</dbReference>
<dbReference type="InterPro" id="IPR000067">
    <property type="entry name" value="FlgMring_FliF"/>
</dbReference>
<comment type="similarity">
    <text evidence="3 9">Belongs to the FliF family.</text>
</comment>
<feature type="transmembrane region" description="Helical" evidence="10">
    <location>
        <begin position="26"/>
        <end position="45"/>
    </location>
</feature>
<dbReference type="InterPro" id="IPR045851">
    <property type="entry name" value="AMP-bd_C_sf"/>
</dbReference>
<dbReference type="Pfam" id="PF08345">
    <property type="entry name" value="YscJ_FliF_C"/>
    <property type="match status" value="1"/>
</dbReference>
<evidence type="ECO:0000256" key="10">
    <source>
        <dbReference type="SAM" id="Phobius"/>
    </source>
</evidence>
<evidence type="ECO:0000259" key="12">
    <source>
        <dbReference type="Pfam" id="PF08345"/>
    </source>
</evidence>
<dbReference type="PRINTS" id="PR01009">
    <property type="entry name" value="FLGMRINGFLIF"/>
</dbReference>
<evidence type="ECO:0000256" key="7">
    <source>
        <dbReference type="ARBA" id="ARBA00023136"/>
    </source>
</evidence>
<dbReference type="PANTHER" id="PTHR30046">
    <property type="entry name" value="FLAGELLAR M-RING PROTEIN"/>
    <property type="match status" value="1"/>
</dbReference>
<dbReference type="NCBIfam" id="TIGR00206">
    <property type="entry name" value="fliF"/>
    <property type="match status" value="1"/>
</dbReference>
<feature type="domain" description="Flagellar M-ring N-terminal" evidence="11">
    <location>
        <begin position="47"/>
        <end position="220"/>
    </location>
</feature>
<proteinExistence type="inferred from homology"/>
<dbReference type="PANTHER" id="PTHR30046:SF0">
    <property type="entry name" value="FLAGELLAR M-RING PROTEIN"/>
    <property type="match status" value="1"/>
</dbReference>
<keyword evidence="13" id="KW-0969">Cilium</keyword>
<dbReference type="EMBL" id="JARZFX010000001">
    <property type="protein sequence ID" value="MEC5422696.1"/>
    <property type="molecule type" value="Genomic_DNA"/>
</dbReference>
<protein>
    <recommendedName>
        <fullName evidence="9">Flagellar M-ring protein</fullName>
    </recommendedName>
</protein>
<evidence type="ECO:0000313" key="13">
    <source>
        <dbReference type="EMBL" id="MEC5422696.1"/>
    </source>
</evidence>
<evidence type="ECO:0000256" key="9">
    <source>
        <dbReference type="PIRNR" id="PIRNR004862"/>
    </source>
</evidence>
<dbReference type="Gene3D" id="3.30.300.30">
    <property type="match status" value="1"/>
</dbReference>
<evidence type="ECO:0000256" key="3">
    <source>
        <dbReference type="ARBA" id="ARBA00007971"/>
    </source>
</evidence>
<keyword evidence="7 10" id="KW-0472">Membrane</keyword>
<accession>A0ABU6KCA8</accession>
<gene>
    <name evidence="13" type="primary">fliF</name>
    <name evidence="13" type="ORF">QGM71_04200</name>
</gene>
<evidence type="ECO:0000256" key="4">
    <source>
        <dbReference type="ARBA" id="ARBA00022475"/>
    </source>
</evidence>